<protein>
    <submittedName>
        <fullName evidence="2">Uncharacterized protein</fullName>
    </submittedName>
</protein>
<keyword evidence="1" id="KW-1133">Transmembrane helix</keyword>
<keyword evidence="3" id="KW-1185">Reference proteome</keyword>
<name>A0AAE7SN85_9CAUD</name>
<sequence>MLYFITTAYGLAKSRLVQIAAAVAAVLGALLYAYSAGKRHARVENYRKTVQNLKTKAEIDDEINRLSPADRRRALSEWMPDRNE</sequence>
<keyword evidence="1" id="KW-0812">Transmembrane</keyword>
<feature type="transmembrane region" description="Helical" evidence="1">
    <location>
        <begin position="16"/>
        <end position="34"/>
    </location>
</feature>
<dbReference type="EMBL" id="MZ462995">
    <property type="protein sequence ID" value="QXP44104.1"/>
    <property type="molecule type" value="Genomic_DNA"/>
</dbReference>
<evidence type="ECO:0000313" key="3">
    <source>
        <dbReference type="Proteomes" id="UP000827160"/>
    </source>
</evidence>
<accession>A0AAE7SN85</accession>
<evidence type="ECO:0000313" key="2">
    <source>
        <dbReference type="EMBL" id="QXP44104.1"/>
    </source>
</evidence>
<evidence type="ECO:0000256" key="1">
    <source>
        <dbReference type="SAM" id="Phobius"/>
    </source>
</evidence>
<dbReference type="Proteomes" id="UP000827160">
    <property type="component" value="Segment"/>
</dbReference>
<keyword evidence="1" id="KW-0472">Membrane</keyword>
<reference evidence="2" key="1">
    <citation type="submission" date="2021-06" db="EMBL/GenBank/DDBJ databases">
        <authorList>
            <person name="Nair S."/>
        </authorList>
    </citation>
    <scope>NUCLEOTIDE SEQUENCE</scope>
</reference>
<proteinExistence type="predicted"/>
<organism evidence="2 3">
    <name type="scientific">Stappia phage SI01</name>
    <dbReference type="NCBI Taxonomy" id="2847766"/>
    <lineage>
        <taxon>Viruses</taxon>
        <taxon>Duplodnaviria</taxon>
        <taxon>Heunggongvirae</taxon>
        <taxon>Uroviricota</taxon>
        <taxon>Caudoviricetes</taxon>
        <taxon>Autographivirales</taxon>
        <taxon>Dunnvirinae</taxon>
        <taxon>Songlingvirus</taxon>
        <taxon>Songlingvirus SI01</taxon>
    </lineage>
</organism>